<reference evidence="10" key="1">
    <citation type="journal article" date="2019" name="Int. J. Syst. Evol. Microbiol.">
        <title>The Global Catalogue of Microorganisms (GCM) 10K type strain sequencing project: providing services to taxonomists for standard genome sequencing and annotation.</title>
        <authorList>
            <consortium name="The Broad Institute Genomics Platform"/>
            <consortium name="The Broad Institute Genome Sequencing Center for Infectious Disease"/>
            <person name="Wu L."/>
            <person name="Ma J."/>
        </authorList>
    </citation>
    <scope>NUCLEOTIDE SEQUENCE [LARGE SCALE GENOMIC DNA]</scope>
    <source>
        <strain evidence="10">CGMCC 1.15111</strain>
    </source>
</reference>
<evidence type="ECO:0000256" key="4">
    <source>
        <dbReference type="ARBA" id="ARBA00022692"/>
    </source>
</evidence>
<feature type="transmembrane region" description="Helical" evidence="7">
    <location>
        <begin position="79"/>
        <end position="97"/>
    </location>
</feature>
<organism evidence="9 10">
    <name type="scientific">Roseivirga thermotolerans</name>
    <dbReference type="NCBI Taxonomy" id="1758176"/>
    <lineage>
        <taxon>Bacteria</taxon>
        <taxon>Pseudomonadati</taxon>
        <taxon>Bacteroidota</taxon>
        <taxon>Cytophagia</taxon>
        <taxon>Cytophagales</taxon>
        <taxon>Roseivirgaceae</taxon>
        <taxon>Roseivirga</taxon>
    </lineage>
</organism>
<evidence type="ECO:0000313" key="9">
    <source>
        <dbReference type="EMBL" id="GHE53289.1"/>
    </source>
</evidence>
<sequence>MKKRFHRYFPPLFIAGEVLVLSAIFFIALFIAFGSFRLEETYFYAFLIYILGWPIYSYLNRDFKIGRAVSYYSTFKKAFTSVFVFVSIISLLWLFVAEEEINRQFIMALVLFLFVWLTIYRVFVHLVLDRYRAFGGNIRHAAIVGYDKLGFRLYDLLKRKPHYGIRCEGIYSVHDVPSRRTKYPFLGSLEGLLEDRLEKYDFVYLSDRLPKVVKDQVIQTADQYAKKVKLLPELKTDILKTFVLRRYESISVIDVNNLPLDRAFNRFVKRLFDVVFSTTIIILVLSWMIPLFALIIKLQSNGSVFFKQWREGKQGEKFVCLKFRTMVINKEADHIWATKNDPRTTSFGSFLRKTSLDEFPQFINVFLGQMSVVGPRPHPLSLNNEYKDKVYKFAKRHESKPGVTGLAQAMGYRGEITDYFQMNSRVKLDRFYLQNWSFMLDIKIIFLTLFGIAKGQEKAY</sequence>
<keyword evidence="6 7" id="KW-0472">Membrane</keyword>
<dbReference type="PANTHER" id="PTHR30576:SF0">
    <property type="entry name" value="UNDECAPRENYL-PHOSPHATE N-ACETYLGALACTOSAMINYL 1-PHOSPHATE TRANSFERASE-RELATED"/>
    <property type="match status" value="1"/>
</dbReference>
<dbReference type="InterPro" id="IPR017475">
    <property type="entry name" value="EPS_sugar_tfrase"/>
</dbReference>
<evidence type="ECO:0000256" key="2">
    <source>
        <dbReference type="ARBA" id="ARBA00006464"/>
    </source>
</evidence>
<evidence type="ECO:0000259" key="8">
    <source>
        <dbReference type="Pfam" id="PF02397"/>
    </source>
</evidence>
<evidence type="ECO:0000256" key="1">
    <source>
        <dbReference type="ARBA" id="ARBA00004141"/>
    </source>
</evidence>
<dbReference type="Proteomes" id="UP000658258">
    <property type="component" value="Unassembled WGS sequence"/>
</dbReference>
<keyword evidence="4 7" id="KW-0812">Transmembrane</keyword>
<comment type="subcellular location">
    <subcellularLocation>
        <location evidence="1">Membrane</location>
        <topology evidence="1">Multi-pass membrane protein</topology>
    </subcellularLocation>
</comment>
<keyword evidence="10" id="KW-1185">Reference proteome</keyword>
<dbReference type="PANTHER" id="PTHR30576">
    <property type="entry name" value="COLANIC BIOSYNTHESIS UDP-GLUCOSE LIPID CARRIER TRANSFERASE"/>
    <property type="match status" value="1"/>
</dbReference>
<comment type="similarity">
    <text evidence="2">Belongs to the bacterial sugar transferase family.</text>
</comment>
<evidence type="ECO:0000256" key="3">
    <source>
        <dbReference type="ARBA" id="ARBA00022679"/>
    </source>
</evidence>
<feature type="transmembrane region" description="Helical" evidence="7">
    <location>
        <begin position="42"/>
        <end position="59"/>
    </location>
</feature>
<evidence type="ECO:0000313" key="10">
    <source>
        <dbReference type="Proteomes" id="UP000658258"/>
    </source>
</evidence>
<feature type="transmembrane region" description="Helical" evidence="7">
    <location>
        <begin position="12"/>
        <end position="36"/>
    </location>
</feature>
<feature type="transmembrane region" description="Helical" evidence="7">
    <location>
        <begin position="103"/>
        <end position="123"/>
    </location>
</feature>
<name>A0ABQ3I379_9BACT</name>
<dbReference type="InterPro" id="IPR003362">
    <property type="entry name" value="Bact_transf"/>
</dbReference>
<dbReference type="Pfam" id="PF02397">
    <property type="entry name" value="Bac_transf"/>
    <property type="match status" value="1"/>
</dbReference>
<feature type="domain" description="Bacterial sugar transferase" evidence="8">
    <location>
        <begin position="269"/>
        <end position="450"/>
    </location>
</feature>
<accession>A0ABQ3I379</accession>
<dbReference type="RefSeq" id="WP_189628581.1">
    <property type="nucleotide sequence ID" value="NZ_BNAG01000001.1"/>
</dbReference>
<dbReference type="Pfam" id="PF13727">
    <property type="entry name" value="CoA_binding_3"/>
    <property type="match status" value="1"/>
</dbReference>
<feature type="transmembrane region" description="Helical" evidence="7">
    <location>
        <begin position="271"/>
        <end position="296"/>
    </location>
</feature>
<keyword evidence="3" id="KW-0808">Transferase</keyword>
<comment type="caution">
    <text evidence="9">The sequence shown here is derived from an EMBL/GenBank/DDBJ whole genome shotgun (WGS) entry which is preliminary data.</text>
</comment>
<dbReference type="EMBL" id="BNAG01000001">
    <property type="protein sequence ID" value="GHE53289.1"/>
    <property type="molecule type" value="Genomic_DNA"/>
</dbReference>
<proteinExistence type="inferred from homology"/>
<evidence type="ECO:0000256" key="7">
    <source>
        <dbReference type="SAM" id="Phobius"/>
    </source>
</evidence>
<dbReference type="NCBIfam" id="TIGR03025">
    <property type="entry name" value="EPS_sugtrans"/>
    <property type="match status" value="1"/>
</dbReference>
<gene>
    <name evidence="9" type="primary">wcaJ</name>
    <name evidence="9" type="ORF">GCM10011340_04730</name>
</gene>
<protein>
    <submittedName>
        <fullName evidence="9">Undecaprenyl-phosphate glucose phosphotransferase</fullName>
    </submittedName>
</protein>
<evidence type="ECO:0000256" key="5">
    <source>
        <dbReference type="ARBA" id="ARBA00022989"/>
    </source>
</evidence>
<keyword evidence="5 7" id="KW-1133">Transmembrane helix</keyword>
<evidence type="ECO:0000256" key="6">
    <source>
        <dbReference type="ARBA" id="ARBA00023136"/>
    </source>
</evidence>